<dbReference type="SMART" id="SM00490">
    <property type="entry name" value="HELICc"/>
    <property type="match status" value="1"/>
</dbReference>
<dbReference type="GO" id="GO:0009409">
    <property type="term" value="P:response to cold"/>
    <property type="evidence" value="ECO:0007669"/>
    <property type="project" value="TreeGrafter"/>
</dbReference>
<dbReference type="GO" id="GO:0033592">
    <property type="term" value="F:RNA strand annealing activity"/>
    <property type="evidence" value="ECO:0007669"/>
    <property type="project" value="TreeGrafter"/>
</dbReference>
<dbReference type="GO" id="GO:0005840">
    <property type="term" value="C:ribosome"/>
    <property type="evidence" value="ECO:0007669"/>
    <property type="project" value="TreeGrafter"/>
</dbReference>
<dbReference type="AlphaFoldDB" id="A0A1H0VLJ5"/>
<dbReference type="SMART" id="SM00487">
    <property type="entry name" value="DEXDc"/>
    <property type="match status" value="1"/>
</dbReference>
<accession>A0A1H0VLJ5</accession>
<dbReference type="CDD" id="cd18787">
    <property type="entry name" value="SF2_C_DEAD"/>
    <property type="match status" value="1"/>
</dbReference>
<keyword evidence="1" id="KW-0547">Nucleotide-binding</keyword>
<evidence type="ECO:0000256" key="4">
    <source>
        <dbReference type="ARBA" id="ARBA00022840"/>
    </source>
</evidence>
<evidence type="ECO:0000259" key="6">
    <source>
        <dbReference type="PROSITE" id="PS51194"/>
    </source>
</evidence>
<sequence>MTDINQSWFEELSPSTKEAWQVSGYESLTKVQEQAIPFILQGTDVVAEAPTGSGKTLAYLLPLIEKVDPEQKHTQVLIMASSHELVMQIHQEVQTWTKGSGISSMTMIGGANIKRQMDKLKKKPHIVVGTPGRVYELLQKKKLKAHEIKAVIMDEADQLLVPEHIHTVEDVLKSTMRDTQTLLFSATLPDEVIEIAQTFMDEEAEVIRVTEELKKPDVTHTYIVCEDRDKIETLRKLARMEGFKGLAFMQDIAKLNVMAEKLTYKHLDIGLLHSDAKKEQRAKAIKEFRKGEYPLLLATDVAARGLDIIEINHIINLDVPKDMTSYIHRAGRTGRIGSQEGTVVSLVNPVEEKRLKKFARDLELSLHKAEIYKGKLKASHR</sequence>
<evidence type="ECO:0000259" key="5">
    <source>
        <dbReference type="PROSITE" id="PS51192"/>
    </source>
</evidence>
<organism evidence="7 8">
    <name type="scientific">Halobacillus aidingensis</name>
    <dbReference type="NCBI Taxonomy" id="240303"/>
    <lineage>
        <taxon>Bacteria</taxon>
        <taxon>Bacillati</taxon>
        <taxon>Bacillota</taxon>
        <taxon>Bacilli</taxon>
        <taxon>Bacillales</taxon>
        <taxon>Bacillaceae</taxon>
        <taxon>Halobacillus</taxon>
    </lineage>
</organism>
<gene>
    <name evidence="7" type="ORF">SAMN05421677_13811</name>
</gene>
<dbReference type="EMBL" id="FNIZ01000038">
    <property type="protein sequence ID" value="SDP79161.1"/>
    <property type="molecule type" value="Genomic_DNA"/>
</dbReference>
<evidence type="ECO:0000256" key="3">
    <source>
        <dbReference type="ARBA" id="ARBA00022806"/>
    </source>
</evidence>
<dbReference type="GO" id="GO:0005829">
    <property type="term" value="C:cytosol"/>
    <property type="evidence" value="ECO:0007669"/>
    <property type="project" value="TreeGrafter"/>
</dbReference>
<dbReference type="GO" id="GO:0005524">
    <property type="term" value="F:ATP binding"/>
    <property type="evidence" value="ECO:0007669"/>
    <property type="project" value="UniProtKB-KW"/>
</dbReference>
<dbReference type="Proteomes" id="UP000198860">
    <property type="component" value="Unassembled WGS sequence"/>
</dbReference>
<keyword evidence="8" id="KW-1185">Reference proteome</keyword>
<evidence type="ECO:0000313" key="8">
    <source>
        <dbReference type="Proteomes" id="UP000198860"/>
    </source>
</evidence>
<keyword evidence="4" id="KW-0067">ATP-binding</keyword>
<feature type="domain" description="Helicase C-terminal" evidence="6">
    <location>
        <begin position="217"/>
        <end position="381"/>
    </location>
</feature>
<dbReference type="GO" id="GO:0003724">
    <property type="term" value="F:RNA helicase activity"/>
    <property type="evidence" value="ECO:0007669"/>
    <property type="project" value="TreeGrafter"/>
</dbReference>
<dbReference type="Gene3D" id="3.40.50.300">
    <property type="entry name" value="P-loop containing nucleotide triphosphate hydrolases"/>
    <property type="match status" value="2"/>
</dbReference>
<dbReference type="SUPFAM" id="SSF52540">
    <property type="entry name" value="P-loop containing nucleoside triphosphate hydrolases"/>
    <property type="match status" value="1"/>
</dbReference>
<evidence type="ECO:0000313" key="7">
    <source>
        <dbReference type="EMBL" id="SDP79161.1"/>
    </source>
</evidence>
<dbReference type="RefSeq" id="WP_089654931.1">
    <property type="nucleotide sequence ID" value="NZ_FNIZ01000038.1"/>
</dbReference>
<dbReference type="InterPro" id="IPR027417">
    <property type="entry name" value="P-loop_NTPase"/>
</dbReference>
<evidence type="ECO:0000256" key="1">
    <source>
        <dbReference type="ARBA" id="ARBA00022741"/>
    </source>
</evidence>
<dbReference type="CDD" id="cd00268">
    <property type="entry name" value="DEADc"/>
    <property type="match status" value="1"/>
</dbReference>
<dbReference type="InterPro" id="IPR050547">
    <property type="entry name" value="DEAD_box_RNA_helicases"/>
</dbReference>
<dbReference type="STRING" id="240303.SAMN05421677_13811"/>
<dbReference type="InterPro" id="IPR001650">
    <property type="entry name" value="Helicase_C-like"/>
</dbReference>
<feature type="domain" description="Helicase ATP-binding" evidence="5">
    <location>
        <begin position="36"/>
        <end position="206"/>
    </location>
</feature>
<dbReference type="PROSITE" id="PS51194">
    <property type="entry name" value="HELICASE_CTER"/>
    <property type="match status" value="1"/>
</dbReference>
<proteinExistence type="predicted"/>
<protein>
    <submittedName>
        <fullName evidence="7">Superfamily II DNA and RNA helicase</fullName>
    </submittedName>
</protein>
<dbReference type="Pfam" id="PF00270">
    <property type="entry name" value="DEAD"/>
    <property type="match status" value="1"/>
</dbReference>
<name>A0A1H0VLJ5_HALAD</name>
<dbReference type="OrthoDB" id="9805696at2"/>
<dbReference type="Pfam" id="PF00271">
    <property type="entry name" value="Helicase_C"/>
    <property type="match status" value="1"/>
</dbReference>
<dbReference type="GO" id="GO:0016787">
    <property type="term" value="F:hydrolase activity"/>
    <property type="evidence" value="ECO:0007669"/>
    <property type="project" value="UniProtKB-KW"/>
</dbReference>
<keyword evidence="2" id="KW-0378">Hydrolase</keyword>
<dbReference type="InterPro" id="IPR014001">
    <property type="entry name" value="Helicase_ATP-bd"/>
</dbReference>
<reference evidence="8" key="1">
    <citation type="submission" date="2016-10" db="EMBL/GenBank/DDBJ databases">
        <authorList>
            <person name="Varghese N."/>
            <person name="Submissions S."/>
        </authorList>
    </citation>
    <scope>NUCLEOTIDE SEQUENCE [LARGE SCALE GENOMIC DNA]</scope>
    <source>
        <strain evidence="8">CGMCC 1.3703</strain>
    </source>
</reference>
<dbReference type="PANTHER" id="PTHR47963">
    <property type="entry name" value="DEAD-BOX ATP-DEPENDENT RNA HELICASE 47, MITOCHONDRIAL"/>
    <property type="match status" value="1"/>
</dbReference>
<evidence type="ECO:0000256" key="2">
    <source>
        <dbReference type="ARBA" id="ARBA00022801"/>
    </source>
</evidence>
<keyword evidence="3 7" id="KW-0347">Helicase</keyword>
<dbReference type="InterPro" id="IPR044742">
    <property type="entry name" value="DEAD/DEAH_RhlB"/>
</dbReference>
<dbReference type="PANTHER" id="PTHR47963:SF7">
    <property type="entry name" value="ATP-DEPENDENT RNA HELICASE YFML-RELATED"/>
    <property type="match status" value="1"/>
</dbReference>
<dbReference type="InterPro" id="IPR011545">
    <property type="entry name" value="DEAD/DEAH_box_helicase_dom"/>
</dbReference>
<dbReference type="PROSITE" id="PS51192">
    <property type="entry name" value="HELICASE_ATP_BIND_1"/>
    <property type="match status" value="1"/>
</dbReference>